<evidence type="ECO:0000313" key="2">
    <source>
        <dbReference type="Ensembl" id="ENSCMIP00000000956.1"/>
    </source>
</evidence>
<feature type="domain" description="eRF1" evidence="1">
    <location>
        <begin position="26"/>
        <end position="88"/>
    </location>
</feature>
<dbReference type="PANTHER" id="PTHR10853">
    <property type="entry name" value="PELOTA"/>
    <property type="match status" value="1"/>
</dbReference>
<dbReference type="GO" id="GO:0070651">
    <property type="term" value="P:nonfunctional rRNA decay"/>
    <property type="evidence" value="ECO:0007669"/>
    <property type="project" value="TreeGrafter"/>
</dbReference>
<dbReference type="InterPro" id="IPR042226">
    <property type="entry name" value="eFR1_2_sf"/>
</dbReference>
<dbReference type="PANTHER" id="PTHR10853:SF0">
    <property type="entry name" value="PROTEIN PELOTA HOMOLOG"/>
    <property type="match status" value="1"/>
</dbReference>
<keyword evidence="3" id="KW-1185">Reference proteome</keyword>
<dbReference type="GO" id="GO:0070966">
    <property type="term" value="P:nuclear-transcribed mRNA catabolic process, no-go decay"/>
    <property type="evidence" value="ECO:0007669"/>
    <property type="project" value="InterPro"/>
</dbReference>
<reference evidence="3" key="3">
    <citation type="journal article" date="2014" name="Nature">
        <title>Elephant shark genome provides unique insights into gnathostome evolution.</title>
        <authorList>
            <consortium name="International Elephant Shark Genome Sequencing Consortium"/>
            <person name="Venkatesh B."/>
            <person name="Lee A.P."/>
            <person name="Ravi V."/>
            <person name="Maurya A.K."/>
            <person name="Lian M.M."/>
            <person name="Swann J.B."/>
            <person name="Ohta Y."/>
            <person name="Flajnik M.F."/>
            <person name="Sutoh Y."/>
            <person name="Kasahara M."/>
            <person name="Hoon S."/>
            <person name="Gangu V."/>
            <person name="Roy S.W."/>
            <person name="Irimia M."/>
            <person name="Korzh V."/>
            <person name="Kondrychyn I."/>
            <person name="Lim Z.W."/>
            <person name="Tay B.H."/>
            <person name="Tohari S."/>
            <person name="Kong K.W."/>
            <person name="Ho S."/>
            <person name="Lorente-Galdos B."/>
            <person name="Quilez J."/>
            <person name="Marques-Bonet T."/>
            <person name="Raney B.J."/>
            <person name="Ingham P.W."/>
            <person name="Tay A."/>
            <person name="Hillier L.W."/>
            <person name="Minx P."/>
            <person name="Boehm T."/>
            <person name="Wilson R.K."/>
            <person name="Brenner S."/>
            <person name="Warren W.C."/>
        </authorList>
    </citation>
    <scope>NUCLEOTIDE SEQUENCE [LARGE SCALE GENOMIC DNA]</scope>
</reference>
<proteinExistence type="predicted"/>
<dbReference type="InterPro" id="IPR005141">
    <property type="entry name" value="eRF1_2"/>
</dbReference>
<dbReference type="SUPFAM" id="SSF53137">
    <property type="entry name" value="Translational machinery components"/>
    <property type="match status" value="1"/>
</dbReference>
<dbReference type="Gene3D" id="3.30.420.60">
    <property type="entry name" value="eRF1 domain 2"/>
    <property type="match status" value="1"/>
</dbReference>
<organism evidence="2 3">
    <name type="scientific">Callorhinchus milii</name>
    <name type="common">Ghost shark</name>
    <dbReference type="NCBI Taxonomy" id="7868"/>
    <lineage>
        <taxon>Eukaryota</taxon>
        <taxon>Metazoa</taxon>
        <taxon>Chordata</taxon>
        <taxon>Craniata</taxon>
        <taxon>Vertebrata</taxon>
        <taxon>Chondrichthyes</taxon>
        <taxon>Holocephali</taxon>
        <taxon>Chimaeriformes</taxon>
        <taxon>Callorhinchidae</taxon>
        <taxon>Callorhinchus</taxon>
    </lineage>
</organism>
<dbReference type="GeneTree" id="ENSGT00390000016326"/>
<reference evidence="2" key="5">
    <citation type="submission" date="2025-09" db="UniProtKB">
        <authorList>
            <consortium name="Ensembl"/>
        </authorList>
    </citation>
    <scope>IDENTIFICATION</scope>
</reference>
<dbReference type="AlphaFoldDB" id="A0A4W3GCE5"/>
<evidence type="ECO:0000259" key="1">
    <source>
        <dbReference type="Pfam" id="PF03464"/>
    </source>
</evidence>
<accession>A0A4W3GCE5</accession>
<dbReference type="GO" id="GO:0070481">
    <property type="term" value="P:nuclear-transcribed mRNA catabolic process, non-stop decay"/>
    <property type="evidence" value="ECO:0007669"/>
    <property type="project" value="InterPro"/>
</dbReference>
<sequence>VSVSPSLSHLSLSHVLPRPLSLSLSAVVKCVLVASPGFVRDQFSDYLFQQAVKLDIKLLLENRSKFLLVHSSSGHKYALKEVLLDPVVTGRLADTKVRERERPRENALEIITYYVESPRSSGVRPLAS</sequence>
<dbReference type="GO" id="GO:0005737">
    <property type="term" value="C:cytoplasm"/>
    <property type="evidence" value="ECO:0007669"/>
    <property type="project" value="TreeGrafter"/>
</dbReference>
<protein>
    <recommendedName>
        <fullName evidence="1">eRF1 domain-containing protein</fullName>
    </recommendedName>
</protein>
<dbReference type="GO" id="GO:0071025">
    <property type="term" value="P:RNA surveillance"/>
    <property type="evidence" value="ECO:0007669"/>
    <property type="project" value="InterPro"/>
</dbReference>
<reference evidence="2" key="4">
    <citation type="submission" date="2025-08" db="UniProtKB">
        <authorList>
            <consortium name="Ensembl"/>
        </authorList>
    </citation>
    <scope>IDENTIFICATION</scope>
</reference>
<reference evidence="3" key="2">
    <citation type="journal article" date="2007" name="PLoS Biol.">
        <title>Survey sequencing and comparative analysis of the elephant shark (Callorhinchus milii) genome.</title>
        <authorList>
            <person name="Venkatesh B."/>
            <person name="Kirkness E.F."/>
            <person name="Loh Y.H."/>
            <person name="Halpern A.L."/>
            <person name="Lee A.P."/>
            <person name="Johnson J."/>
            <person name="Dandona N."/>
            <person name="Viswanathan L.D."/>
            <person name="Tay A."/>
            <person name="Venter J.C."/>
            <person name="Strausberg R.L."/>
            <person name="Brenner S."/>
        </authorList>
    </citation>
    <scope>NUCLEOTIDE SEQUENCE [LARGE SCALE GENOMIC DNA]</scope>
</reference>
<dbReference type="InParanoid" id="A0A4W3GCE5"/>
<dbReference type="Ensembl" id="ENSCMIT00000001008.1">
    <property type="protein sequence ID" value="ENSCMIP00000000956.1"/>
    <property type="gene ID" value="ENSCMIG00000000650.1"/>
</dbReference>
<dbReference type="STRING" id="7868.ENSCMIP00000000956"/>
<name>A0A4W3GCE5_CALMI</name>
<dbReference type="Proteomes" id="UP000314986">
    <property type="component" value="Unassembled WGS sequence"/>
</dbReference>
<evidence type="ECO:0000313" key="3">
    <source>
        <dbReference type="Proteomes" id="UP000314986"/>
    </source>
</evidence>
<dbReference type="GO" id="GO:0032790">
    <property type="term" value="P:ribosome disassembly"/>
    <property type="evidence" value="ECO:0007669"/>
    <property type="project" value="TreeGrafter"/>
</dbReference>
<dbReference type="Pfam" id="PF03464">
    <property type="entry name" value="eRF1_2"/>
    <property type="match status" value="1"/>
</dbReference>
<reference evidence="3" key="1">
    <citation type="journal article" date="2006" name="Science">
        <title>Ancient noncoding elements conserved in the human genome.</title>
        <authorList>
            <person name="Venkatesh B."/>
            <person name="Kirkness E.F."/>
            <person name="Loh Y.H."/>
            <person name="Halpern A.L."/>
            <person name="Lee A.P."/>
            <person name="Johnson J."/>
            <person name="Dandona N."/>
            <person name="Viswanathan L.D."/>
            <person name="Tay A."/>
            <person name="Venter J.C."/>
            <person name="Strausberg R.L."/>
            <person name="Brenner S."/>
        </authorList>
    </citation>
    <scope>NUCLEOTIDE SEQUENCE [LARGE SCALE GENOMIC DNA]</scope>
</reference>
<dbReference type="InterPro" id="IPR004405">
    <property type="entry name" value="TF_pelota"/>
</dbReference>